<dbReference type="RefSeq" id="WP_308955053.1">
    <property type="nucleotide sequence ID" value="NZ_DAMBEH010000075.1"/>
</dbReference>
<evidence type="ECO:0000313" key="1">
    <source>
        <dbReference type="EMBL" id="MDQ9070451.1"/>
    </source>
</evidence>
<organism evidence="1 2">
    <name type="scientific">Acinetobacter gerneri</name>
    <dbReference type="NCBI Taxonomy" id="202952"/>
    <lineage>
        <taxon>Bacteria</taxon>
        <taxon>Pseudomonadati</taxon>
        <taxon>Pseudomonadota</taxon>
        <taxon>Gammaproteobacteria</taxon>
        <taxon>Moraxellales</taxon>
        <taxon>Moraxellaceae</taxon>
        <taxon>Acinetobacter</taxon>
    </lineage>
</organism>
<name>A0AAW8JCI3_9GAMM</name>
<dbReference type="EMBL" id="JAVIDA010000003">
    <property type="protein sequence ID" value="MDQ9070451.1"/>
    <property type="molecule type" value="Genomic_DNA"/>
</dbReference>
<protein>
    <submittedName>
        <fullName evidence="1">Uncharacterized protein</fullName>
    </submittedName>
</protein>
<dbReference type="AlphaFoldDB" id="A0AAW8JCI3"/>
<proteinExistence type="predicted"/>
<gene>
    <name evidence="1" type="ORF">RFH51_03120</name>
</gene>
<accession>A0AAW8JCI3</accession>
<evidence type="ECO:0000313" key="2">
    <source>
        <dbReference type="Proteomes" id="UP001243195"/>
    </source>
</evidence>
<reference evidence="1" key="1">
    <citation type="submission" date="2023-08" db="EMBL/GenBank/DDBJ databases">
        <title>Emergence of clinically-relevant ST2 carbapenem-resistant Acinetobacter baumannii strains in hospital sewages in Zhejiang, East of China.</title>
        <authorList>
            <person name="Kaichao C."/>
            <person name="Zhang R."/>
        </authorList>
    </citation>
    <scope>NUCLEOTIDE SEQUENCE</scope>
    <source>
        <strain evidence="1">M-SY-60</strain>
    </source>
</reference>
<comment type="caution">
    <text evidence="1">The sequence shown here is derived from an EMBL/GenBank/DDBJ whole genome shotgun (WGS) entry which is preliminary data.</text>
</comment>
<dbReference type="Proteomes" id="UP001243195">
    <property type="component" value="Unassembled WGS sequence"/>
</dbReference>
<sequence>MKIFKQSDNIYDAVNDVLDQGLALVEGTKTIASTHAEKIINVLKAYDYVAPTIGYQNVPNHGYLYYIYDLNKFDIDSMQLKMKVLHADALNKV</sequence>